<dbReference type="PANTHER" id="PTHR10828:SF50">
    <property type="entry name" value="REDUCTASE (ARC2), PUTATIVE (AFU_ORTHOLOGUE AFUA_6G13400)-RELATED"/>
    <property type="match status" value="1"/>
</dbReference>
<dbReference type="SMART" id="SM00450">
    <property type="entry name" value="RHOD"/>
    <property type="match status" value="1"/>
</dbReference>
<dbReference type="Pfam" id="PF00581">
    <property type="entry name" value="Rhodanese"/>
    <property type="match status" value="1"/>
</dbReference>
<dbReference type="GO" id="GO:0004725">
    <property type="term" value="F:protein tyrosine phosphatase activity"/>
    <property type="evidence" value="ECO:0007669"/>
    <property type="project" value="TreeGrafter"/>
</dbReference>
<name>A0A229YCM2_ASPFM</name>
<dbReference type="AlphaFoldDB" id="A0A229YCM2"/>
<proteinExistence type="predicted"/>
<dbReference type="Proteomes" id="UP000813423">
    <property type="component" value="Unassembled WGS sequence"/>
</dbReference>
<reference evidence="1" key="1">
    <citation type="submission" date="2021-08" db="EMBL/GenBank/DDBJ databases">
        <title>Global Aspergillus fumigatus from environmental and clinical sources.</title>
        <authorList>
            <person name="Barber A."/>
            <person name="Sae-Ong T."/>
        </authorList>
    </citation>
    <scope>NUCLEOTIDE SEQUENCE</scope>
    <source>
        <strain evidence="1">NRZ-2016-071</strain>
    </source>
</reference>
<sequence length="158" mass="17733">MSAQPPTEQPWHAAFPAPRNTARSISREEMLQWMREGKQAGKDYVLVDLRRNDHEGGTIKGSLNLPAQSLYYSLSTVYNLLRAGGVKYIIWYCGSSTGRGTRAANWFADYLEDQQDGSIESLVLQGGIKGWVGAGEEYRELMEGFDAQVWQKNGIELK</sequence>
<dbReference type="GO" id="GO:0005634">
    <property type="term" value="C:nucleus"/>
    <property type="evidence" value="ECO:0007669"/>
    <property type="project" value="TreeGrafter"/>
</dbReference>
<dbReference type="Gene3D" id="3.40.250.10">
    <property type="entry name" value="Rhodanese-like domain"/>
    <property type="match status" value="1"/>
</dbReference>
<evidence type="ECO:0000313" key="1">
    <source>
        <dbReference type="EMBL" id="KAH1911731.1"/>
    </source>
</evidence>
<dbReference type="GO" id="GO:0005737">
    <property type="term" value="C:cytoplasm"/>
    <property type="evidence" value="ECO:0007669"/>
    <property type="project" value="TreeGrafter"/>
</dbReference>
<accession>A0A229YCM2</accession>
<gene>
    <name evidence="1" type="ORF">KXV57_000118</name>
</gene>
<dbReference type="SUPFAM" id="SSF52821">
    <property type="entry name" value="Rhodanese/Cell cycle control phosphatase"/>
    <property type="match status" value="1"/>
</dbReference>
<comment type="caution">
    <text evidence="1">The sequence shown here is derived from an EMBL/GenBank/DDBJ whole genome shotgun (WGS) entry which is preliminary data.</text>
</comment>
<protein>
    <submittedName>
        <fullName evidence="1">Uncharacterized protein</fullName>
    </submittedName>
</protein>
<dbReference type="EMBL" id="JAIBSC010000001">
    <property type="protein sequence ID" value="KAH1911731.1"/>
    <property type="molecule type" value="Genomic_DNA"/>
</dbReference>
<evidence type="ECO:0000313" key="2">
    <source>
        <dbReference type="Proteomes" id="UP000813423"/>
    </source>
</evidence>
<dbReference type="OMA" id="TPWHEAF"/>
<dbReference type="PROSITE" id="PS50206">
    <property type="entry name" value="RHODANESE_3"/>
    <property type="match status" value="1"/>
</dbReference>
<dbReference type="InterPro" id="IPR036873">
    <property type="entry name" value="Rhodanese-like_dom_sf"/>
</dbReference>
<dbReference type="PANTHER" id="PTHR10828">
    <property type="entry name" value="M-PHASE INDUCER PHOSPHATASE DUAL SPECIFICITY PHOSPHATASE CDC25"/>
    <property type="match status" value="1"/>
</dbReference>
<dbReference type="InterPro" id="IPR001763">
    <property type="entry name" value="Rhodanese-like_dom"/>
</dbReference>
<organism evidence="1 2">
    <name type="scientific">Aspergillus fumigatus</name>
    <name type="common">Neosartorya fumigata</name>
    <dbReference type="NCBI Taxonomy" id="746128"/>
    <lineage>
        <taxon>Eukaryota</taxon>
        <taxon>Fungi</taxon>
        <taxon>Dikarya</taxon>
        <taxon>Ascomycota</taxon>
        <taxon>Pezizomycotina</taxon>
        <taxon>Eurotiomycetes</taxon>
        <taxon>Eurotiomycetidae</taxon>
        <taxon>Eurotiales</taxon>
        <taxon>Aspergillaceae</taxon>
        <taxon>Aspergillus</taxon>
        <taxon>Aspergillus subgen. Fumigati</taxon>
    </lineage>
</organism>
<dbReference type="FunFam" id="3.40.250.10:FF:000045">
    <property type="entry name" value="Arsenate reductase (Arc2), putative"/>
    <property type="match status" value="1"/>
</dbReference>